<dbReference type="OrthoDB" id="7998453at2"/>
<evidence type="ECO:0000313" key="1">
    <source>
        <dbReference type="EMBL" id="GEP08899.1"/>
    </source>
</evidence>
<proteinExistence type="predicted"/>
<protein>
    <submittedName>
        <fullName evidence="1">Uncharacterized protein</fullName>
    </submittedName>
</protein>
<keyword evidence="2" id="KW-1185">Reference proteome</keyword>
<dbReference type="Proteomes" id="UP000321750">
    <property type="component" value="Unassembled WGS sequence"/>
</dbReference>
<reference evidence="1 2" key="1">
    <citation type="submission" date="2019-07" db="EMBL/GenBank/DDBJ databases">
        <title>Whole genome shotgun sequence of Methylobacterium gnaphalii NBRC 107716.</title>
        <authorList>
            <person name="Hosoyama A."/>
            <person name="Uohara A."/>
            <person name="Ohji S."/>
            <person name="Ichikawa N."/>
        </authorList>
    </citation>
    <scope>NUCLEOTIDE SEQUENCE [LARGE SCALE GENOMIC DNA]</scope>
    <source>
        <strain evidence="1 2">NBRC 107716</strain>
    </source>
</reference>
<gene>
    <name evidence="1" type="ORF">MGN01_07440</name>
</gene>
<evidence type="ECO:0000313" key="2">
    <source>
        <dbReference type="Proteomes" id="UP000321750"/>
    </source>
</evidence>
<dbReference type="RefSeq" id="WP_147045205.1">
    <property type="nucleotide sequence ID" value="NZ_BJZV01000002.1"/>
</dbReference>
<name>A0A512JG22_9HYPH</name>
<dbReference type="EMBL" id="BJZV01000002">
    <property type="protein sequence ID" value="GEP08899.1"/>
    <property type="molecule type" value="Genomic_DNA"/>
</dbReference>
<dbReference type="Pfam" id="PF25735">
    <property type="entry name" value="Phage_L5_gp82"/>
    <property type="match status" value="1"/>
</dbReference>
<dbReference type="AlphaFoldDB" id="A0A512JG22"/>
<accession>A0A512JG22</accession>
<sequence>MPDVHWHLRRKVWSLRERGRVVGQVATLALADVSFRVSAAGVRRVQARRAREVVAFVRGVPVESNTPPPGAVRVCFCPYRGAEFTLEDGTPVSAAAFVHLAADGSCWAVNPR</sequence>
<dbReference type="InterPro" id="IPR058002">
    <property type="entry name" value="Gp82"/>
</dbReference>
<comment type="caution">
    <text evidence="1">The sequence shown here is derived from an EMBL/GenBank/DDBJ whole genome shotgun (WGS) entry which is preliminary data.</text>
</comment>
<organism evidence="1 2">
    <name type="scientific">Methylobacterium gnaphalii</name>
    <dbReference type="NCBI Taxonomy" id="1010610"/>
    <lineage>
        <taxon>Bacteria</taxon>
        <taxon>Pseudomonadati</taxon>
        <taxon>Pseudomonadota</taxon>
        <taxon>Alphaproteobacteria</taxon>
        <taxon>Hyphomicrobiales</taxon>
        <taxon>Methylobacteriaceae</taxon>
        <taxon>Methylobacterium</taxon>
    </lineage>
</organism>